<dbReference type="AlphaFoldDB" id="A0A0E4HFM4"/>
<evidence type="ECO:0000313" key="2">
    <source>
        <dbReference type="Proteomes" id="UP000033163"/>
    </source>
</evidence>
<dbReference type="HOGENOM" id="CLU_2570621_0_0_9"/>
<protein>
    <submittedName>
        <fullName evidence="1">Uncharacterized protein</fullName>
    </submittedName>
</protein>
<proteinExistence type="predicted"/>
<dbReference type="KEGG" id="pri:PRIO_6443"/>
<organism evidence="1 2">
    <name type="scientific">Paenibacillus riograndensis SBR5</name>
    <dbReference type="NCBI Taxonomy" id="1073571"/>
    <lineage>
        <taxon>Bacteria</taxon>
        <taxon>Bacillati</taxon>
        <taxon>Bacillota</taxon>
        <taxon>Bacilli</taxon>
        <taxon>Bacillales</taxon>
        <taxon>Paenibacillaceae</taxon>
        <taxon>Paenibacillus</taxon>
        <taxon>Paenibacillus sonchi group</taxon>
    </lineage>
</organism>
<sequence length="81" mass="8649">MNGRSKYSTTAALSNEGRVAVVLLSGDDDYPMARPIPGAKQACSRWCEGRDGGAARYMNGIAPIAFGSIQSMVCFGEQIFQ</sequence>
<dbReference type="Proteomes" id="UP000033163">
    <property type="component" value="Chromosome I"/>
</dbReference>
<dbReference type="EMBL" id="LN831776">
    <property type="protein sequence ID" value="CQR58790.1"/>
    <property type="molecule type" value="Genomic_DNA"/>
</dbReference>
<gene>
    <name evidence="1" type="ORF">PRIO_6443</name>
</gene>
<reference evidence="2" key="1">
    <citation type="submission" date="2015-03" db="EMBL/GenBank/DDBJ databases">
        <authorList>
            <person name="Wibberg D."/>
        </authorList>
    </citation>
    <scope>NUCLEOTIDE SEQUENCE [LARGE SCALE GENOMIC DNA]</scope>
</reference>
<accession>A0A0E4HFM4</accession>
<evidence type="ECO:0000313" key="1">
    <source>
        <dbReference type="EMBL" id="CQR58790.1"/>
    </source>
</evidence>
<name>A0A0E4HFM4_9BACL</name>